<dbReference type="InterPro" id="IPR036086">
    <property type="entry name" value="ParB/Sulfiredoxin_sf"/>
</dbReference>
<dbReference type="PANTHER" id="PTHR33375:SF1">
    <property type="entry name" value="CHROMOSOME-PARTITIONING PROTEIN PARB-RELATED"/>
    <property type="match status" value="1"/>
</dbReference>
<protein>
    <submittedName>
        <fullName evidence="7">Chromosome-partitioning protein ParB</fullName>
    </submittedName>
</protein>
<dbReference type="InterPro" id="IPR050336">
    <property type="entry name" value="Chromosome_partition/occlusion"/>
</dbReference>
<dbReference type="InterPro" id="IPR004437">
    <property type="entry name" value="ParB/RepB/Spo0J"/>
</dbReference>
<dbReference type="NCBIfam" id="TIGR00180">
    <property type="entry name" value="parB_part"/>
    <property type="match status" value="1"/>
</dbReference>
<dbReference type="SMART" id="SM00470">
    <property type="entry name" value="ParB"/>
    <property type="match status" value="1"/>
</dbReference>
<reference evidence="7 8" key="1">
    <citation type="submission" date="2018-07" db="EMBL/GenBank/DDBJ databases">
        <title>Genome sequence of Nitratireductor thuwali#1536.</title>
        <authorList>
            <person name="Michoud G."/>
            <person name="Merlino G."/>
            <person name="Sefrji F.O."/>
            <person name="Daffonchio D."/>
        </authorList>
    </citation>
    <scope>NUCLEOTIDE SEQUENCE [LARGE SCALE GENOMIC DNA]</scope>
    <source>
        <strain evidence="8">Nit1536</strain>
    </source>
</reference>
<dbReference type="CDD" id="cd16393">
    <property type="entry name" value="SPO0J_N"/>
    <property type="match status" value="1"/>
</dbReference>
<feature type="domain" description="ParB-like N-terminal" evidence="6">
    <location>
        <begin position="36"/>
        <end position="126"/>
    </location>
</feature>
<comment type="similarity">
    <text evidence="1">Belongs to the ParB family.</text>
</comment>
<evidence type="ECO:0000256" key="3">
    <source>
        <dbReference type="ARBA" id="ARBA00023125"/>
    </source>
</evidence>
<dbReference type="Proteomes" id="UP001342418">
    <property type="component" value="Chromosome"/>
</dbReference>
<organism evidence="7 8">
    <name type="scientific">Nitratireductor thuwali</name>
    <dbReference type="NCBI Taxonomy" id="2267699"/>
    <lineage>
        <taxon>Bacteria</taxon>
        <taxon>Pseudomonadati</taxon>
        <taxon>Pseudomonadota</taxon>
        <taxon>Alphaproteobacteria</taxon>
        <taxon>Hyphomicrobiales</taxon>
        <taxon>Phyllobacteriaceae</taxon>
        <taxon>Nitratireductor</taxon>
    </lineage>
</organism>
<evidence type="ECO:0000256" key="4">
    <source>
        <dbReference type="ARBA" id="ARBA00025472"/>
    </source>
</evidence>
<dbReference type="PANTHER" id="PTHR33375">
    <property type="entry name" value="CHROMOSOME-PARTITIONING PROTEIN PARB-RELATED"/>
    <property type="match status" value="1"/>
</dbReference>
<dbReference type="Pfam" id="PF17762">
    <property type="entry name" value="HTH_ParB"/>
    <property type="match status" value="1"/>
</dbReference>
<dbReference type="InterPro" id="IPR041468">
    <property type="entry name" value="HTH_ParB/Spo0J"/>
</dbReference>
<evidence type="ECO:0000256" key="5">
    <source>
        <dbReference type="SAM" id="MobiDB-lite"/>
    </source>
</evidence>
<evidence type="ECO:0000256" key="2">
    <source>
        <dbReference type="ARBA" id="ARBA00022829"/>
    </source>
</evidence>
<dbReference type="InterPro" id="IPR003115">
    <property type="entry name" value="ParB_N"/>
</dbReference>
<gene>
    <name evidence="7" type="primary">parB_1</name>
    <name evidence="7" type="ORF">NTH_02039</name>
</gene>
<dbReference type="Pfam" id="PF02195">
    <property type="entry name" value="ParB_N"/>
    <property type="match status" value="1"/>
</dbReference>
<dbReference type="SUPFAM" id="SSF110849">
    <property type="entry name" value="ParB/Sulfiredoxin"/>
    <property type="match status" value="1"/>
</dbReference>
<dbReference type="InterPro" id="IPR057240">
    <property type="entry name" value="ParB_dimer_C"/>
</dbReference>
<evidence type="ECO:0000313" key="8">
    <source>
        <dbReference type="Proteomes" id="UP001342418"/>
    </source>
</evidence>
<feature type="region of interest" description="Disordered" evidence="5">
    <location>
        <begin position="220"/>
        <end position="244"/>
    </location>
</feature>
<dbReference type="Pfam" id="PF23552">
    <property type="entry name" value="ParB_C"/>
    <property type="match status" value="1"/>
</dbReference>
<evidence type="ECO:0000313" key="7">
    <source>
        <dbReference type="EMBL" id="UUP17569.1"/>
    </source>
</evidence>
<dbReference type="EMBL" id="CP030941">
    <property type="protein sequence ID" value="UUP17569.1"/>
    <property type="molecule type" value="Genomic_DNA"/>
</dbReference>
<name>A0ABY5MHT3_9HYPH</name>
<sequence length="290" mass="31843">MNEDPSRKRLGRGLAALIGEMDKPSASEKETFRADRFVPIEFVSPNPRNPRRNFGEADLADLTQSIREHGIVQPVVVRPAAEGRYEIIAGERRWRAAQRAGLTEVPVIVRDVDDKAALELAIIENVQRSDLNPLEEARGYQQLMDEHHYTQADLGQVIGKSRSHVANTLRLLKLPSAVSDLIVDGSLTAGHARTLVSAADPAALARRIVEEGLSVRQAEALASAPDQPTPTSNGASRGKEKDADTLSLEKLLSDNTGMKVSINHKNKGGELKIAYRSLEQLDELCRLLQR</sequence>
<keyword evidence="8" id="KW-1185">Reference proteome</keyword>
<proteinExistence type="inferred from homology"/>
<keyword evidence="3" id="KW-0238">DNA-binding</keyword>
<keyword evidence="2" id="KW-0159">Chromosome partition</keyword>
<dbReference type="Gene3D" id="1.10.10.2830">
    <property type="match status" value="1"/>
</dbReference>
<evidence type="ECO:0000256" key="1">
    <source>
        <dbReference type="ARBA" id="ARBA00006295"/>
    </source>
</evidence>
<dbReference type="RefSeq" id="WP_338529888.1">
    <property type="nucleotide sequence ID" value="NZ_CP030941.1"/>
</dbReference>
<dbReference type="Gene3D" id="3.90.1530.30">
    <property type="match status" value="1"/>
</dbReference>
<accession>A0ABY5MHT3</accession>
<comment type="function">
    <text evidence="4">Involved in chromosome partition. Localize to both poles of the predivisional cell following completion of DNA replication. Binds to the DNA origin of replication.</text>
</comment>
<evidence type="ECO:0000259" key="6">
    <source>
        <dbReference type="SMART" id="SM00470"/>
    </source>
</evidence>